<dbReference type="CDD" id="cd15482">
    <property type="entry name" value="Sialidase_non-viral"/>
    <property type="match status" value="1"/>
</dbReference>
<gene>
    <name evidence="1" type="ORF">GRAN_0707</name>
</gene>
<organism evidence="1 2">
    <name type="scientific">Granulicella sibirica</name>
    <dbReference type="NCBI Taxonomy" id="2479048"/>
    <lineage>
        <taxon>Bacteria</taxon>
        <taxon>Pseudomonadati</taxon>
        <taxon>Acidobacteriota</taxon>
        <taxon>Terriglobia</taxon>
        <taxon>Terriglobales</taxon>
        <taxon>Acidobacteriaceae</taxon>
        <taxon>Granulicella</taxon>
    </lineage>
</organism>
<comment type="caution">
    <text evidence="1">The sequence shown here is derived from an EMBL/GenBank/DDBJ whole genome shotgun (WGS) entry which is preliminary data.</text>
</comment>
<evidence type="ECO:0000313" key="2">
    <source>
        <dbReference type="Proteomes" id="UP000289437"/>
    </source>
</evidence>
<proteinExistence type="predicted"/>
<keyword evidence="2" id="KW-1185">Reference proteome</keyword>
<dbReference type="GO" id="GO:0016787">
    <property type="term" value="F:hydrolase activity"/>
    <property type="evidence" value="ECO:0007669"/>
    <property type="project" value="UniProtKB-KW"/>
</dbReference>
<accession>A0A4Q0T2G3</accession>
<dbReference type="AlphaFoldDB" id="A0A4Q0T2G3"/>
<dbReference type="Proteomes" id="UP000289437">
    <property type="component" value="Unassembled WGS sequence"/>
</dbReference>
<reference evidence="2" key="2">
    <citation type="submission" date="2019-02" db="EMBL/GenBank/DDBJ databases">
        <title>Granulicella sibirica sp. nov., a psychrotolerant acidobacterium isolated from an organic soil layer in forested tundra, West Siberia.</title>
        <authorList>
            <person name="Oshkin I.Y."/>
            <person name="Kulichevskaya I.S."/>
            <person name="Rijpstra W.I.C."/>
            <person name="Sinninghe Damste J.S."/>
            <person name="Rakitin A.L."/>
            <person name="Ravin N.V."/>
            <person name="Dedysh S.N."/>
        </authorList>
    </citation>
    <scope>NUCLEOTIDE SEQUENCE [LARGE SCALE GENOMIC DNA]</scope>
    <source>
        <strain evidence="2">AF10</strain>
    </source>
</reference>
<dbReference type="EMBL" id="RDSM01000001">
    <property type="protein sequence ID" value="RXH57397.1"/>
    <property type="molecule type" value="Genomic_DNA"/>
</dbReference>
<keyword evidence="1" id="KW-0378">Hydrolase</keyword>
<dbReference type="PANTHER" id="PTHR47199">
    <property type="entry name" value="PHOTOSYSTEM II STABILITY/ASSEMBLY FACTOR HCF136, CHLOROPLASTIC"/>
    <property type="match status" value="1"/>
</dbReference>
<dbReference type="Gene3D" id="2.130.10.10">
    <property type="entry name" value="YVTN repeat-like/Quinoprotein amine dehydrogenase"/>
    <property type="match status" value="2"/>
</dbReference>
<dbReference type="InterPro" id="IPR015943">
    <property type="entry name" value="WD40/YVTN_repeat-like_dom_sf"/>
</dbReference>
<name>A0A4Q0T2G3_9BACT</name>
<dbReference type="PANTHER" id="PTHR47199:SF2">
    <property type="entry name" value="PHOTOSYSTEM II STABILITY_ASSEMBLY FACTOR HCF136, CHLOROPLASTIC"/>
    <property type="match status" value="1"/>
</dbReference>
<sequence length="366" mass="38065">MKGAQSVVASLESARYALAMRFALCIAAVLLASRFAHGQIDLEESHVTTSLRGVDTAGTGVAWASGSGGTVLRTEDAGFLWQPCTTPKGAEKLDFRGVQALDGNTAVVMSSGSGELSKIYKTTDGCQTWKLVFTNPDKEGFFDTIRRVGEREFYVLGDPVRGRFVLFVSKDGGESWSGVNDAGLAAEKGDGAFAASNTSLIVSGGTLYFGTGGTGVPHVYARRSSAWSKADVPLASYSTAAGVFSIAARTDAKSTLIAVGGVYSKPDIGAGTAATSVDGGKTWRGADMSPGGYRSGVAYDRDAKVWVAVGTNGTDFSRDDGKTWKPLVPTAADAPDVAKGWNAVALPYVVGAKGRIGRVRPDAFGK</sequence>
<dbReference type="SUPFAM" id="SSF110296">
    <property type="entry name" value="Oligoxyloglucan reducing end-specific cellobiohydrolase"/>
    <property type="match status" value="1"/>
</dbReference>
<protein>
    <submittedName>
        <fullName evidence="1">Glycosyl hydrolase</fullName>
    </submittedName>
</protein>
<reference evidence="1 2" key="1">
    <citation type="submission" date="2018-11" db="EMBL/GenBank/DDBJ databases">
        <authorList>
            <person name="Mardanov A.V."/>
            <person name="Ravin N.V."/>
            <person name="Dedysh S.N."/>
        </authorList>
    </citation>
    <scope>NUCLEOTIDE SEQUENCE [LARGE SCALE GENOMIC DNA]</scope>
    <source>
        <strain evidence="1 2">AF10</strain>
    </source>
</reference>
<evidence type="ECO:0000313" key="1">
    <source>
        <dbReference type="EMBL" id="RXH57397.1"/>
    </source>
</evidence>